<dbReference type="Pfam" id="PF21982">
    <property type="entry name" value="RecX_HTH1"/>
    <property type="match status" value="1"/>
</dbReference>
<protein>
    <recommendedName>
        <fullName evidence="4 6">Regulatory protein RecX</fullName>
    </recommendedName>
</protein>
<dbReference type="PANTHER" id="PTHR33602">
    <property type="entry name" value="REGULATORY PROTEIN RECX FAMILY PROTEIN"/>
    <property type="match status" value="1"/>
</dbReference>
<dbReference type="PANTHER" id="PTHR33602:SF1">
    <property type="entry name" value="REGULATORY PROTEIN RECX FAMILY PROTEIN"/>
    <property type="match status" value="1"/>
</dbReference>
<evidence type="ECO:0000256" key="1">
    <source>
        <dbReference type="ARBA" id="ARBA00003529"/>
    </source>
</evidence>
<name>A0A0R1HRQ6_9LACO</name>
<feature type="domain" description="RecX third three-helical" evidence="8">
    <location>
        <begin position="164"/>
        <end position="209"/>
    </location>
</feature>
<comment type="similarity">
    <text evidence="3 6">Belongs to the RecX family.</text>
</comment>
<reference evidence="10 11" key="1">
    <citation type="journal article" date="2015" name="Genome Announc.">
        <title>Expanding the biotechnology potential of lactobacilli through comparative genomics of 213 strains and associated genera.</title>
        <authorList>
            <person name="Sun Z."/>
            <person name="Harris H.M."/>
            <person name="McCann A."/>
            <person name="Guo C."/>
            <person name="Argimon S."/>
            <person name="Zhang W."/>
            <person name="Yang X."/>
            <person name="Jeffery I.B."/>
            <person name="Cooney J.C."/>
            <person name="Kagawa T.F."/>
            <person name="Liu W."/>
            <person name="Song Y."/>
            <person name="Salvetti E."/>
            <person name="Wrobel A."/>
            <person name="Rasinkangas P."/>
            <person name="Parkhill J."/>
            <person name="Rea M.C."/>
            <person name="O'Sullivan O."/>
            <person name="Ritari J."/>
            <person name="Douillard F.P."/>
            <person name="Paul Ross R."/>
            <person name="Yang R."/>
            <person name="Briner A.E."/>
            <person name="Felis G.E."/>
            <person name="de Vos W.M."/>
            <person name="Barrangou R."/>
            <person name="Klaenhammer T.R."/>
            <person name="Caufield P.W."/>
            <person name="Cui Y."/>
            <person name="Zhang H."/>
            <person name="O'Toole P.W."/>
        </authorList>
    </citation>
    <scope>NUCLEOTIDE SEQUENCE [LARGE SCALE GENOMIC DNA]</scope>
    <source>
        <strain evidence="10 11">JCM 15530</strain>
    </source>
</reference>
<evidence type="ECO:0000256" key="5">
    <source>
        <dbReference type="ARBA" id="ARBA00022490"/>
    </source>
</evidence>
<evidence type="ECO:0000259" key="9">
    <source>
        <dbReference type="Pfam" id="PF21982"/>
    </source>
</evidence>
<dbReference type="AlphaFoldDB" id="A0A0R1HRQ6"/>
<dbReference type="STRING" id="1302272.FC96_GL000615"/>
<comment type="caution">
    <text evidence="10">The sequence shown here is derived from an EMBL/GenBank/DDBJ whole genome shotgun (WGS) entry which is preliminary data.</text>
</comment>
<gene>
    <name evidence="6" type="primary">recX</name>
    <name evidence="10" type="ORF">FC96_GL000615</name>
</gene>
<dbReference type="Pfam" id="PF21981">
    <property type="entry name" value="RecX_HTH3"/>
    <property type="match status" value="2"/>
</dbReference>
<accession>A0A0R1HRQ6</accession>
<dbReference type="GO" id="GO:0005737">
    <property type="term" value="C:cytoplasm"/>
    <property type="evidence" value="ECO:0007669"/>
    <property type="project" value="UniProtKB-SubCell"/>
</dbReference>
<evidence type="ECO:0000259" key="7">
    <source>
        <dbReference type="Pfam" id="PF02631"/>
    </source>
</evidence>
<evidence type="ECO:0000256" key="4">
    <source>
        <dbReference type="ARBA" id="ARBA00018111"/>
    </source>
</evidence>
<organism evidence="10 11">
    <name type="scientific">Secundilactobacillus kimchicus JCM 15530</name>
    <dbReference type="NCBI Taxonomy" id="1302272"/>
    <lineage>
        <taxon>Bacteria</taxon>
        <taxon>Bacillati</taxon>
        <taxon>Bacillota</taxon>
        <taxon>Bacilli</taxon>
        <taxon>Lactobacillales</taxon>
        <taxon>Lactobacillaceae</taxon>
        <taxon>Secundilactobacillus</taxon>
    </lineage>
</organism>
<dbReference type="Proteomes" id="UP000050911">
    <property type="component" value="Unassembled WGS sequence"/>
</dbReference>
<dbReference type="OrthoDB" id="5421057at2"/>
<dbReference type="InterPro" id="IPR053926">
    <property type="entry name" value="RecX_HTH_1st"/>
</dbReference>
<proteinExistence type="inferred from homology"/>
<dbReference type="EMBL" id="AZCX01000011">
    <property type="protein sequence ID" value="KRK47155.1"/>
    <property type="molecule type" value="Genomic_DNA"/>
</dbReference>
<dbReference type="RefSeq" id="WP_055679718.1">
    <property type="nucleotide sequence ID" value="NZ_AZCX01000011.1"/>
</dbReference>
<dbReference type="InterPro" id="IPR003783">
    <property type="entry name" value="Regulatory_RecX"/>
</dbReference>
<evidence type="ECO:0000313" key="11">
    <source>
        <dbReference type="Proteomes" id="UP000050911"/>
    </source>
</evidence>
<dbReference type="Pfam" id="PF02631">
    <property type="entry name" value="RecX_HTH2"/>
    <property type="match status" value="1"/>
</dbReference>
<dbReference type="InterPro" id="IPR053925">
    <property type="entry name" value="RecX_HTH_3rd"/>
</dbReference>
<sequence length="274" mass="31952">MSDKNENGGTITKIQSQKRPGRYNIYIDDQYAFAVGEDVLIRHRLLKGTELDAGLIQQLQREDDLSKIWQRALDYLGFRQRTEQELTDYLLAKEFELEDIETVIARLKAERLVNDEHYAYSYVRTMRQTSDKGPAVISRQLQAKGVSERLIQAALSDEFDESVQLTQASEQVPKIKRQYHRDMPRIQEQKVRQRLMAKGFSSDVISQVLAETSFEMAEDEQEDLLNGQAEKLWRRHASREASDRRQKVWQALYRKGFPSDAINKWLADHENDAD</sequence>
<dbReference type="GO" id="GO:0006282">
    <property type="term" value="P:regulation of DNA repair"/>
    <property type="evidence" value="ECO:0007669"/>
    <property type="project" value="UniProtKB-UniRule"/>
</dbReference>
<comment type="subcellular location">
    <subcellularLocation>
        <location evidence="2 6">Cytoplasm</location>
    </subcellularLocation>
</comment>
<dbReference type="PATRIC" id="fig|1302272.5.peg.614"/>
<feature type="domain" description="RecX first three-helical" evidence="9">
    <location>
        <begin position="69"/>
        <end position="107"/>
    </location>
</feature>
<keyword evidence="5 6" id="KW-0963">Cytoplasm</keyword>
<dbReference type="HAMAP" id="MF_01114">
    <property type="entry name" value="RecX"/>
    <property type="match status" value="1"/>
</dbReference>
<feature type="domain" description="RecX third three-helical" evidence="8">
    <location>
        <begin position="220"/>
        <end position="266"/>
    </location>
</feature>
<comment type="function">
    <text evidence="1 6">Modulates RecA activity.</text>
</comment>
<dbReference type="Gene3D" id="1.10.10.10">
    <property type="entry name" value="Winged helix-like DNA-binding domain superfamily/Winged helix DNA-binding domain"/>
    <property type="match status" value="4"/>
</dbReference>
<dbReference type="InterPro" id="IPR053924">
    <property type="entry name" value="RecX_HTH_2nd"/>
</dbReference>
<evidence type="ECO:0000256" key="3">
    <source>
        <dbReference type="ARBA" id="ARBA00009695"/>
    </source>
</evidence>
<dbReference type="NCBIfam" id="NF010733">
    <property type="entry name" value="PRK14135.1"/>
    <property type="match status" value="1"/>
</dbReference>
<dbReference type="InterPro" id="IPR036388">
    <property type="entry name" value="WH-like_DNA-bd_sf"/>
</dbReference>
<evidence type="ECO:0000256" key="6">
    <source>
        <dbReference type="HAMAP-Rule" id="MF_01114"/>
    </source>
</evidence>
<evidence type="ECO:0000259" key="8">
    <source>
        <dbReference type="Pfam" id="PF21981"/>
    </source>
</evidence>
<evidence type="ECO:0000313" key="10">
    <source>
        <dbReference type="EMBL" id="KRK47155.1"/>
    </source>
</evidence>
<evidence type="ECO:0000256" key="2">
    <source>
        <dbReference type="ARBA" id="ARBA00004496"/>
    </source>
</evidence>
<keyword evidence="11" id="KW-1185">Reference proteome</keyword>
<feature type="domain" description="RecX second three-helical" evidence="7">
    <location>
        <begin position="114"/>
        <end position="155"/>
    </location>
</feature>